<feature type="compositionally biased region" description="Basic and acidic residues" evidence="1">
    <location>
        <begin position="139"/>
        <end position="150"/>
    </location>
</feature>
<name>A0A445APE1_ARAHY</name>
<feature type="compositionally biased region" description="Basic and acidic residues" evidence="1">
    <location>
        <begin position="121"/>
        <end position="132"/>
    </location>
</feature>
<accession>A0A445APE1</accession>
<evidence type="ECO:0000313" key="5">
    <source>
        <dbReference type="Proteomes" id="UP000289738"/>
    </source>
</evidence>
<dbReference type="EMBL" id="SDMP01000011">
    <property type="protein sequence ID" value="RYR28298.1"/>
    <property type="molecule type" value="Genomic_DNA"/>
</dbReference>
<dbReference type="InterPro" id="IPR058594">
    <property type="entry name" value="PB1-like_dom_pln"/>
</dbReference>
<dbReference type="Proteomes" id="UP000289738">
    <property type="component" value="Chromosome B01"/>
</dbReference>
<gene>
    <name evidence="4" type="ORF">Ahy_B01g052414</name>
</gene>
<proteinExistence type="predicted"/>
<dbReference type="InterPro" id="IPR004332">
    <property type="entry name" value="Transposase_MuDR"/>
</dbReference>
<evidence type="ECO:0000256" key="1">
    <source>
        <dbReference type="SAM" id="MobiDB-lite"/>
    </source>
</evidence>
<evidence type="ECO:0000313" key="4">
    <source>
        <dbReference type="EMBL" id="RYR28298.1"/>
    </source>
</evidence>
<evidence type="ECO:0000259" key="2">
    <source>
        <dbReference type="Pfam" id="PF03108"/>
    </source>
</evidence>
<evidence type="ECO:0000259" key="3">
    <source>
        <dbReference type="Pfam" id="PF26130"/>
    </source>
</evidence>
<feature type="region of interest" description="Disordered" evidence="1">
    <location>
        <begin position="121"/>
        <end position="309"/>
    </location>
</feature>
<organism evidence="4 5">
    <name type="scientific">Arachis hypogaea</name>
    <name type="common">Peanut</name>
    <dbReference type="NCBI Taxonomy" id="3818"/>
    <lineage>
        <taxon>Eukaryota</taxon>
        <taxon>Viridiplantae</taxon>
        <taxon>Streptophyta</taxon>
        <taxon>Embryophyta</taxon>
        <taxon>Tracheophyta</taxon>
        <taxon>Spermatophyta</taxon>
        <taxon>Magnoliopsida</taxon>
        <taxon>eudicotyledons</taxon>
        <taxon>Gunneridae</taxon>
        <taxon>Pentapetalae</taxon>
        <taxon>rosids</taxon>
        <taxon>fabids</taxon>
        <taxon>Fabales</taxon>
        <taxon>Fabaceae</taxon>
        <taxon>Papilionoideae</taxon>
        <taxon>50 kb inversion clade</taxon>
        <taxon>dalbergioids sensu lato</taxon>
        <taxon>Dalbergieae</taxon>
        <taxon>Pterocarpus clade</taxon>
        <taxon>Arachis</taxon>
    </lineage>
</organism>
<keyword evidence="5" id="KW-1185">Reference proteome</keyword>
<dbReference type="Pfam" id="PF03108">
    <property type="entry name" value="DBD_Tnp_Mut"/>
    <property type="match status" value="1"/>
</dbReference>
<feature type="domain" description="Transposase MuDR plant" evidence="2">
    <location>
        <begin position="347"/>
        <end position="411"/>
    </location>
</feature>
<comment type="caution">
    <text evidence="4">The sequence shown here is derived from an EMBL/GenBank/DDBJ whole genome shotgun (WGS) entry which is preliminary data.</text>
</comment>
<sequence>MDRVVTFVYHHMGCLKRVRDGNVIYEGGLVTEIHRVNVETCNLFFVEGLFLDLGYPGYNEAYWLEPGFELGEGLRVLRTDAEVSDGSSESVVEVNPPGDERETEVVNEATGETLNEVVIEKAGDVNESDKCEGGVMNDDVNHENGDKETEQPAAPEKVFKRVRKRHPKPPPNGLSQKRRAAESEQPEGDPRQAEIVNEQTHETNDADAHVANEGANIEEPVVDELRAEEPTTQNAAGANIEEPVVDELRVEEPATENAADTETQRNERTNTRKNHPRPQPSGQRIVPGKDDEAPRVEVPNPNRVDGDMGPVMYQYESDELYSPPGSDDEDEPVFPQHNPNTPFGKITLELNMEFETMEHYKAAVQKYNIQIGRQVFYLRNEKKMCMVICYNPDCPWLCYCSRTNYPTSFQIKTFMDEHMRPRSNKSKSVSCA</sequence>
<dbReference type="AlphaFoldDB" id="A0A445APE1"/>
<reference evidence="4 5" key="1">
    <citation type="submission" date="2019-01" db="EMBL/GenBank/DDBJ databases">
        <title>Sequencing of cultivated peanut Arachis hypogaea provides insights into genome evolution and oil improvement.</title>
        <authorList>
            <person name="Chen X."/>
        </authorList>
    </citation>
    <scope>NUCLEOTIDE SEQUENCE [LARGE SCALE GENOMIC DNA]</scope>
    <source>
        <strain evidence="5">cv. Fuhuasheng</strain>
        <tissue evidence="4">Leaves</tissue>
    </source>
</reference>
<dbReference type="Pfam" id="PF26130">
    <property type="entry name" value="PB1-like"/>
    <property type="match status" value="1"/>
</dbReference>
<protein>
    <submittedName>
        <fullName evidence="4">Uncharacterized protein</fullName>
    </submittedName>
</protein>
<feature type="domain" description="PB1-like" evidence="3">
    <location>
        <begin position="1"/>
        <end position="84"/>
    </location>
</feature>
<feature type="compositionally biased region" description="Basic and acidic residues" evidence="1">
    <location>
        <begin position="199"/>
        <end position="210"/>
    </location>
</feature>